<dbReference type="EMBL" id="BARU01024288">
    <property type="protein sequence ID" value="GAH48284.1"/>
    <property type="molecule type" value="Genomic_DNA"/>
</dbReference>
<proteinExistence type="predicted"/>
<gene>
    <name evidence="1" type="ORF">S03H2_39307</name>
</gene>
<sequence>MKEAGVIIEIGKRVYKGQSMTEKLFSRTAKFFHTGTKIKDQEYKDRIEKQSKILSKFFSLTNDIQKDSTECIEELLNKVHSCDIQGIDKLFREFPDEVAEIAGNLPHDELQGVVDEYIRLNTLLIIPDLKDELKKCLDLD</sequence>
<accession>X1H342</accession>
<evidence type="ECO:0000313" key="1">
    <source>
        <dbReference type="EMBL" id="GAH48284.1"/>
    </source>
</evidence>
<reference evidence="1" key="1">
    <citation type="journal article" date="2014" name="Front. Microbiol.">
        <title>High frequency of phylogenetically diverse reductive dehalogenase-homologous genes in deep subseafloor sedimentary metagenomes.</title>
        <authorList>
            <person name="Kawai M."/>
            <person name="Futagami T."/>
            <person name="Toyoda A."/>
            <person name="Takaki Y."/>
            <person name="Nishi S."/>
            <person name="Hori S."/>
            <person name="Arai W."/>
            <person name="Tsubouchi T."/>
            <person name="Morono Y."/>
            <person name="Uchiyama I."/>
            <person name="Ito T."/>
            <person name="Fujiyama A."/>
            <person name="Inagaki F."/>
            <person name="Takami H."/>
        </authorList>
    </citation>
    <scope>NUCLEOTIDE SEQUENCE</scope>
    <source>
        <strain evidence="1">Expedition CK06-06</strain>
    </source>
</reference>
<name>X1H342_9ZZZZ</name>
<comment type="caution">
    <text evidence="1">The sequence shown here is derived from an EMBL/GenBank/DDBJ whole genome shotgun (WGS) entry which is preliminary data.</text>
</comment>
<organism evidence="1">
    <name type="scientific">marine sediment metagenome</name>
    <dbReference type="NCBI Taxonomy" id="412755"/>
    <lineage>
        <taxon>unclassified sequences</taxon>
        <taxon>metagenomes</taxon>
        <taxon>ecological metagenomes</taxon>
    </lineage>
</organism>
<protein>
    <submittedName>
        <fullName evidence="1">Uncharacterized protein</fullName>
    </submittedName>
</protein>
<dbReference type="AlphaFoldDB" id="X1H342"/>